<evidence type="ECO:0000313" key="3">
    <source>
        <dbReference type="Proteomes" id="UP000238442"/>
    </source>
</evidence>
<organism evidence="2 3">
    <name type="scientific">Pukyongia salina</name>
    <dbReference type="NCBI Taxonomy" id="2094025"/>
    <lineage>
        <taxon>Bacteria</taxon>
        <taxon>Pseudomonadati</taxon>
        <taxon>Bacteroidota</taxon>
        <taxon>Flavobacteriia</taxon>
        <taxon>Flavobacteriales</taxon>
        <taxon>Flavobacteriaceae</taxon>
        <taxon>Pukyongia</taxon>
    </lineage>
</organism>
<evidence type="ECO:0000256" key="1">
    <source>
        <dbReference type="ARBA" id="ARBA00023125"/>
    </source>
</evidence>
<sequence>MFKKVLISDDLDSVNHGVQAVTTSLDIAEVEQVQYCDDAYLKIKKGINDEAPFELLITDLSFKSDHRAQTYTSGEALIKVLSKEHPELKIIVYSIEDRPLKVRYFFDNYNIRGFVCKSRRGMNELKEAIKSVYAGRHYLSPQIQSSLNHQADLEIEEYDIELLRKLAAGKSQEEISHEFKQHAIAPSSLSSIEKRLNKLRIQFRANNAIQLVAVAKDLGII</sequence>
<proteinExistence type="predicted"/>
<dbReference type="Proteomes" id="UP000238442">
    <property type="component" value="Chromosome"/>
</dbReference>
<dbReference type="PANTHER" id="PTHR43214:SF17">
    <property type="entry name" value="TRANSCRIPTIONAL REGULATORY PROTEIN RCSB"/>
    <property type="match status" value="1"/>
</dbReference>
<name>A0A2S0HWD7_9FLAO</name>
<gene>
    <name evidence="2" type="ORF">C5O00_06945</name>
</gene>
<evidence type="ECO:0000313" key="2">
    <source>
        <dbReference type="EMBL" id="AVI50925.1"/>
    </source>
</evidence>
<dbReference type="InterPro" id="IPR039420">
    <property type="entry name" value="WalR-like"/>
</dbReference>
<dbReference type="GO" id="GO:0003677">
    <property type="term" value="F:DNA binding"/>
    <property type="evidence" value="ECO:0007669"/>
    <property type="project" value="UniProtKB-KW"/>
</dbReference>
<dbReference type="PANTHER" id="PTHR43214">
    <property type="entry name" value="TWO-COMPONENT RESPONSE REGULATOR"/>
    <property type="match status" value="1"/>
</dbReference>
<dbReference type="OrthoDB" id="659223at2"/>
<dbReference type="RefSeq" id="WP_105216124.1">
    <property type="nucleotide sequence ID" value="NZ_CP027062.1"/>
</dbReference>
<dbReference type="Gene3D" id="3.40.50.2300">
    <property type="match status" value="1"/>
</dbReference>
<reference evidence="2 3" key="1">
    <citation type="submission" date="2018-02" db="EMBL/GenBank/DDBJ databases">
        <title>Genomic analysis of the strain RR4-38 isolated from a seawater recirculating aquaculture system.</title>
        <authorList>
            <person name="Kim Y.-S."/>
            <person name="Jang Y.H."/>
            <person name="Kim K.-H."/>
        </authorList>
    </citation>
    <scope>NUCLEOTIDE SEQUENCE [LARGE SCALE GENOMIC DNA]</scope>
    <source>
        <strain evidence="2 3">RR4-38</strain>
    </source>
</reference>
<accession>A0A2S0HWD7</accession>
<dbReference type="AlphaFoldDB" id="A0A2S0HWD7"/>
<dbReference type="EMBL" id="CP027062">
    <property type="protein sequence ID" value="AVI50925.1"/>
    <property type="molecule type" value="Genomic_DNA"/>
</dbReference>
<keyword evidence="1" id="KW-0238">DNA-binding</keyword>
<keyword evidence="3" id="KW-1185">Reference proteome</keyword>
<protein>
    <submittedName>
        <fullName evidence="2">Response regulator</fullName>
    </submittedName>
</protein>
<dbReference type="KEGG" id="aue:C5O00_06945"/>